<proteinExistence type="predicted"/>
<protein>
    <submittedName>
        <fullName evidence="2">Uncharacterized protein</fullName>
    </submittedName>
</protein>
<feature type="region of interest" description="Disordered" evidence="1">
    <location>
        <begin position="208"/>
        <end position="227"/>
    </location>
</feature>
<dbReference type="AlphaFoldDB" id="A0A0J1FWG5"/>
<name>A0A0J1FWG5_9FIRM</name>
<evidence type="ECO:0000313" key="2">
    <source>
        <dbReference type="EMBL" id="KLU67754.1"/>
    </source>
</evidence>
<sequence length="443" mass="49123">MKKLRTVAVWTLISLLVQYGGYSYLNHKVQQVIAPVQSPKVITTQLKATIPGSNLQDVQVSYAKDYIAYSEDGTLKVFNLKKKKVVFEKAPPSGNSKSFGVLSYQWLPDRNTLLYFYAKANPNPYTLETVYPTQTQSKTSSSKVQTPSTTEPKTEDPNERANSKTADKSGDKTSNNKTNTNSSTKETTKEQPAKPYVVKHYNNPQLTELYSLDLPDSDDDSTAPDDRFNQTINNFPAGGKIEECVVSTFTNLMYLTVKSEQSELLLEIDVMKNVRTLSKSGETIDNMAASDRYGTLYLDSKVGSKHEVIALNGSKRVVISNNNSDQILGIRDGSVYISEIKNNRLVKIKTTDDLNQVTSNPSLDTLWEGNIPYDDSVRTLIGADGQVIVYSNQTAYIITKGNLSQVKLQGDENYVSVDGAELIQLTKNGDSTQAELQPLKSKE</sequence>
<reference evidence="2 3" key="1">
    <citation type="submission" date="2015-06" db="EMBL/GenBank/DDBJ databases">
        <title>Draft genome of the moderately acidophilic sulfate reducer Candidatus Desulfosporosinus acididurans strain M1.</title>
        <authorList>
            <person name="Poehlein A."/>
            <person name="Petzsch P."/>
            <person name="Johnson B.D."/>
            <person name="Schloemann M."/>
            <person name="Daniel R."/>
            <person name="Muehling M."/>
        </authorList>
    </citation>
    <scope>NUCLEOTIDE SEQUENCE [LARGE SCALE GENOMIC DNA]</scope>
    <source>
        <strain evidence="2 3">M1</strain>
    </source>
</reference>
<dbReference type="PATRIC" id="fig|476652.3.peg.156"/>
<evidence type="ECO:0000256" key="1">
    <source>
        <dbReference type="SAM" id="MobiDB-lite"/>
    </source>
</evidence>
<feature type="region of interest" description="Disordered" evidence="1">
    <location>
        <begin position="132"/>
        <end position="197"/>
    </location>
</feature>
<gene>
    <name evidence="2" type="ORF">DEAC_c01590</name>
</gene>
<dbReference type="STRING" id="476652.DEAC_c01590"/>
<accession>A0A0J1FWG5</accession>
<feature type="compositionally biased region" description="Low complexity" evidence="1">
    <location>
        <begin position="132"/>
        <end position="150"/>
    </location>
</feature>
<comment type="caution">
    <text evidence="2">The sequence shown here is derived from an EMBL/GenBank/DDBJ whole genome shotgun (WGS) entry which is preliminary data.</text>
</comment>
<dbReference type="EMBL" id="LDZY01000001">
    <property type="protein sequence ID" value="KLU67754.1"/>
    <property type="molecule type" value="Genomic_DNA"/>
</dbReference>
<feature type="compositionally biased region" description="Low complexity" evidence="1">
    <location>
        <begin position="172"/>
        <end position="185"/>
    </location>
</feature>
<keyword evidence="3" id="KW-1185">Reference proteome</keyword>
<evidence type="ECO:0000313" key="3">
    <source>
        <dbReference type="Proteomes" id="UP000036356"/>
    </source>
</evidence>
<feature type="compositionally biased region" description="Basic and acidic residues" evidence="1">
    <location>
        <begin position="152"/>
        <end position="171"/>
    </location>
</feature>
<organism evidence="2 3">
    <name type="scientific">Desulfosporosinus acididurans</name>
    <dbReference type="NCBI Taxonomy" id="476652"/>
    <lineage>
        <taxon>Bacteria</taxon>
        <taxon>Bacillati</taxon>
        <taxon>Bacillota</taxon>
        <taxon>Clostridia</taxon>
        <taxon>Eubacteriales</taxon>
        <taxon>Desulfitobacteriaceae</taxon>
        <taxon>Desulfosporosinus</taxon>
    </lineage>
</organism>
<dbReference type="Proteomes" id="UP000036356">
    <property type="component" value="Unassembled WGS sequence"/>
</dbReference>
<dbReference type="RefSeq" id="WP_047808124.1">
    <property type="nucleotide sequence ID" value="NZ_LDZY01000001.1"/>
</dbReference>
<dbReference type="SUPFAM" id="SSF82171">
    <property type="entry name" value="DPP6 N-terminal domain-like"/>
    <property type="match status" value="1"/>
</dbReference>